<organism evidence="11 12">
    <name type="scientific">Legionella israelensis</name>
    <dbReference type="NCBI Taxonomy" id="454"/>
    <lineage>
        <taxon>Bacteria</taxon>
        <taxon>Pseudomonadati</taxon>
        <taxon>Pseudomonadota</taxon>
        <taxon>Gammaproteobacteria</taxon>
        <taxon>Legionellales</taxon>
        <taxon>Legionellaceae</taxon>
        <taxon>Legionella</taxon>
    </lineage>
</organism>
<evidence type="ECO:0000256" key="4">
    <source>
        <dbReference type="ARBA" id="ARBA00022679"/>
    </source>
</evidence>
<dbReference type="PATRIC" id="fig|454.4.peg.1804"/>
<dbReference type="PROSITE" id="PS50263">
    <property type="entry name" value="CN_HYDROLASE"/>
    <property type="match status" value="1"/>
</dbReference>
<evidence type="ECO:0000256" key="1">
    <source>
        <dbReference type="ARBA" id="ARBA00004651"/>
    </source>
</evidence>
<comment type="caution">
    <text evidence="11">The sequence shown here is derived from an EMBL/GenBank/DDBJ whole genome shotgun (WGS) entry which is preliminary data.</text>
</comment>
<dbReference type="PANTHER" id="PTHR38686">
    <property type="entry name" value="APOLIPOPROTEIN N-ACYLTRANSFERASE"/>
    <property type="match status" value="1"/>
</dbReference>
<dbReference type="HAMAP" id="MF_01148">
    <property type="entry name" value="Lnt"/>
    <property type="match status" value="1"/>
</dbReference>
<feature type="transmembrane region" description="Helical" evidence="9">
    <location>
        <begin position="40"/>
        <end position="58"/>
    </location>
</feature>
<keyword evidence="4 9" id="KW-0808">Transferase</keyword>
<dbReference type="NCBIfam" id="TIGR00546">
    <property type="entry name" value="lnt"/>
    <property type="match status" value="1"/>
</dbReference>
<feature type="transmembrane region" description="Helical" evidence="9">
    <location>
        <begin position="95"/>
        <end position="124"/>
    </location>
</feature>
<feature type="transmembrane region" description="Helical" evidence="9">
    <location>
        <begin position="481"/>
        <end position="503"/>
    </location>
</feature>
<gene>
    <name evidence="11" type="primary">cutE</name>
    <name evidence="9" type="synonym">lnt</name>
    <name evidence="11" type="ORF">Lisr_1660</name>
</gene>
<comment type="pathway">
    <text evidence="9">Protein modification; lipoprotein biosynthesis (N-acyl transfer).</text>
</comment>
<keyword evidence="3 9" id="KW-1003">Cell membrane</keyword>
<evidence type="ECO:0000313" key="12">
    <source>
        <dbReference type="Proteomes" id="UP000054761"/>
    </source>
</evidence>
<comment type="subcellular location">
    <subcellularLocation>
        <location evidence="1 9">Cell membrane</location>
        <topology evidence="1 9">Multi-pass membrane protein</topology>
    </subcellularLocation>
</comment>
<dbReference type="SUPFAM" id="SSF56317">
    <property type="entry name" value="Carbon-nitrogen hydrolase"/>
    <property type="match status" value="1"/>
</dbReference>
<feature type="domain" description="CN hydrolase" evidence="10">
    <location>
        <begin position="239"/>
        <end position="474"/>
    </location>
</feature>
<comment type="catalytic activity">
    <reaction evidence="9">
        <text>N-terminal S-1,2-diacyl-sn-glyceryl-L-cysteinyl-[lipoprotein] + a glycerophospholipid = N-acyl-S-1,2-diacyl-sn-glyceryl-L-cysteinyl-[lipoprotein] + a 2-acyl-sn-glycero-3-phospholipid + H(+)</text>
        <dbReference type="Rhea" id="RHEA:48228"/>
        <dbReference type="Rhea" id="RHEA-COMP:14681"/>
        <dbReference type="Rhea" id="RHEA-COMP:14684"/>
        <dbReference type="ChEBI" id="CHEBI:15378"/>
        <dbReference type="ChEBI" id="CHEBI:136912"/>
        <dbReference type="ChEBI" id="CHEBI:140656"/>
        <dbReference type="ChEBI" id="CHEBI:140657"/>
        <dbReference type="ChEBI" id="CHEBI:140660"/>
        <dbReference type="EC" id="2.3.1.269"/>
    </reaction>
</comment>
<keyword evidence="11" id="KW-0449">Lipoprotein</keyword>
<dbReference type="Pfam" id="PF00795">
    <property type="entry name" value="CN_hydrolase"/>
    <property type="match status" value="1"/>
</dbReference>
<keyword evidence="12" id="KW-1185">Reference proteome</keyword>
<evidence type="ECO:0000256" key="5">
    <source>
        <dbReference type="ARBA" id="ARBA00022692"/>
    </source>
</evidence>
<dbReference type="GO" id="GO:0005886">
    <property type="term" value="C:plasma membrane"/>
    <property type="evidence" value="ECO:0007669"/>
    <property type="project" value="UniProtKB-SubCell"/>
</dbReference>
<dbReference type="GO" id="GO:0042158">
    <property type="term" value="P:lipoprotein biosynthetic process"/>
    <property type="evidence" value="ECO:0007669"/>
    <property type="project" value="UniProtKB-UniRule"/>
</dbReference>
<dbReference type="InterPro" id="IPR003010">
    <property type="entry name" value="C-N_Hydrolase"/>
</dbReference>
<evidence type="ECO:0000256" key="2">
    <source>
        <dbReference type="ARBA" id="ARBA00010065"/>
    </source>
</evidence>
<dbReference type="InterPro" id="IPR036526">
    <property type="entry name" value="C-N_Hydrolase_sf"/>
</dbReference>
<keyword evidence="8 9" id="KW-0012">Acyltransferase</keyword>
<reference evidence="11 12" key="1">
    <citation type="submission" date="2015-11" db="EMBL/GenBank/DDBJ databases">
        <title>Genomic analysis of 38 Legionella species identifies large and diverse effector repertoires.</title>
        <authorList>
            <person name="Burstein D."/>
            <person name="Amaro F."/>
            <person name="Zusman T."/>
            <person name="Lifshitz Z."/>
            <person name="Cohen O."/>
            <person name="Gilbert J.A."/>
            <person name="Pupko T."/>
            <person name="Shuman H.A."/>
            <person name="Segal G."/>
        </authorList>
    </citation>
    <scope>NUCLEOTIDE SEQUENCE [LARGE SCALE GENOMIC DNA]</scope>
    <source>
        <strain evidence="11 12">Bercovier 4</strain>
    </source>
</reference>
<comment type="similarity">
    <text evidence="2 9">Belongs to the CN hydrolase family. Apolipoprotein N-acyltransferase subfamily.</text>
</comment>
<name>A0A0W0VLV7_9GAMM</name>
<evidence type="ECO:0000256" key="7">
    <source>
        <dbReference type="ARBA" id="ARBA00023136"/>
    </source>
</evidence>
<dbReference type="RefSeq" id="WP_058502002.1">
    <property type="nucleotide sequence ID" value="NZ_CAAAJA010000019.1"/>
</dbReference>
<proteinExistence type="inferred from homology"/>
<accession>A0A0W0VLV7</accession>
<dbReference type="EMBL" id="LNYH01000096">
    <property type="protein sequence ID" value="KTD20761.1"/>
    <property type="molecule type" value="Genomic_DNA"/>
</dbReference>
<dbReference type="AlphaFoldDB" id="A0A0W0VLV7"/>
<evidence type="ECO:0000256" key="8">
    <source>
        <dbReference type="ARBA" id="ARBA00023315"/>
    </source>
</evidence>
<dbReference type="Pfam" id="PF20154">
    <property type="entry name" value="LNT_N"/>
    <property type="match status" value="1"/>
</dbReference>
<dbReference type="UniPathway" id="UPA00666"/>
<protein>
    <recommendedName>
        <fullName evidence="9">Apolipoprotein N-acyltransferase</fullName>
        <shortName evidence="9">ALP N-acyltransferase</shortName>
        <ecNumber evidence="9">2.3.1.269</ecNumber>
    </recommendedName>
</protein>
<keyword evidence="5 9" id="KW-0812">Transmembrane</keyword>
<evidence type="ECO:0000313" key="11">
    <source>
        <dbReference type="EMBL" id="KTD20761.1"/>
    </source>
</evidence>
<dbReference type="OrthoDB" id="9804277at2"/>
<feature type="transmembrane region" description="Helical" evidence="9">
    <location>
        <begin position="136"/>
        <end position="160"/>
    </location>
</feature>
<keyword evidence="6 9" id="KW-1133">Transmembrane helix</keyword>
<feature type="transmembrane region" description="Helical" evidence="9">
    <location>
        <begin position="70"/>
        <end position="89"/>
    </location>
</feature>
<sequence>MKSLTNAGHYLRQTSIYALQNSSCKLFLAGLLFPLGYSPFNYPGLTLLSLAFFYAYLVQETSFKQTVLASLSYGIGLFGLGVSWVIISVHDYGHLNYILSGCVTFIFILYLSCYVAFTGSVFYFIGNKKNPLISGLIFSALWCISEFSRATLFTGFPWLLAGTSQIDVPLKFLAPVIGSYGLSFITCFSASLLANSMRKNGVKRYIYLAVFVALLIFPLLLKSIQWTRLAEQPLTTAIIQANLSMRDKWDESLFWQILNHYQEKTEKYLGKDLIVMPESAIPLPGSYVEDFLQSIDKKAKTAKTAVVLGILQSTEEEMAYSNSIITLGKASGEYSKRHLVPFGEYIPALFRSVNKLLMLPEPGLIPGPFKQPSIRIKHMPVASLICYEIAYPSLLRQQMPEARWIISVSDNGWFGHSLASYQQIQMARVLSLQTGRFQVIANNDGLSSIINEKGTVIDSLPPFSSGVLQSAIYSATGTTPWIIWGDKPAIIFCFLILIFSLLLKIK</sequence>
<dbReference type="STRING" id="454.Lisr_1660"/>
<dbReference type="InterPro" id="IPR004563">
    <property type="entry name" value="Apolipo_AcylTrfase"/>
</dbReference>
<comment type="function">
    <text evidence="9">Catalyzes the phospholipid dependent N-acylation of the N-terminal cysteine of apolipoprotein, the last step in lipoprotein maturation.</text>
</comment>
<dbReference type="Proteomes" id="UP000054761">
    <property type="component" value="Unassembled WGS sequence"/>
</dbReference>
<keyword evidence="7 9" id="KW-0472">Membrane</keyword>
<feature type="transmembrane region" description="Helical" evidence="9">
    <location>
        <begin position="172"/>
        <end position="193"/>
    </location>
</feature>
<dbReference type="InterPro" id="IPR045378">
    <property type="entry name" value="LNT_N"/>
</dbReference>
<evidence type="ECO:0000256" key="6">
    <source>
        <dbReference type="ARBA" id="ARBA00022989"/>
    </source>
</evidence>
<dbReference type="Gene3D" id="3.60.110.10">
    <property type="entry name" value="Carbon-nitrogen hydrolase"/>
    <property type="match status" value="1"/>
</dbReference>
<dbReference type="PANTHER" id="PTHR38686:SF1">
    <property type="entry name" value="APOLIPOPROTEIN N-ACYLTRANSFERASE"/>
    <property type="match status" value="1"/>
</dbReference>
<feature type="transmembrane region" description="Helical" evidence="9">
    <location>
        <begin position="205"/>
        <end position="221"/>
    </location>
</feature>
<dbReference type="EC" id="2.3.1.269" evidence="9"/>
<evidence type="ECO:0000256" key="9">
    <source>
        <dbReference type="HAMAP-Rule" id="MF_01148"/>
    </source>
</evidence>
<evidence type="ECO:0000256" key="3">
    <source>
        <dbReference type="ARBA" id="ARBA00022475"/>
    </source>
</evidence>
<dbReference type="GO" id="GO:0016410">
    <property type="term" value="F:N-acyltransferase activity"/>
    <property type="evidence" value="ECO:0007669"/>
    <property type="project" value="UniProtKB-UniRule"/>
</dbReference>
<evidence type="ECO:0000259" key="10">
    <source>
        <dbReference type="PROSITE" id="PS50263"/>
    </source>
</evidence>
<dbReference type="CDD" id="cd07571">
    <property type="entry name" value="ALP_N-acyl_transferase"/>
    <property type="match status" value="1"/>
</dbReference>